<dbReference type="InterPro" id="IPR050297">
    <property type="entry name" value="LipidA_mod_glycosyltrf_83"/>
</dbReference>
<dbReference type="Pfam" id="PF13231">
    <property type="entry name" value="PMT_2"/>
    <property type="match status" value="1"/>
</dbReference>
<dbReference type="InterPro" id="IPR038731">
    <property type="entry name" value="RgtA/B/C-like"/>
</dbReference>
<dbReference type="Proteomes" id="UP000230340">
    <property type="component" value="Unassembled WGS sequence"/>
</dbReference>
<accession>A0A2H0XE96</accession>
<evidence type="ECO:0000313" key="10">
    <source>
        <dbReference type="EMBL" id="PIS23270.1"/>
    </source>
</evidence>
<keyword evidence="7 8" id="KW-0472">Membrane</keyword>
<feature type="transmembrane region" description="Helical" evidence="8">
    <location>
        <begin position="161"/>
        <end position="179"/>
    </location>
</feature>
<keyword evidence="3" id="KW-0328">Glycosyltransferase</keyword>
<feature type="transmembrane region" description="Helical" evidence="8">
    <location>
        <begin position="119"/>
        <end position="149"/>
    </location>
</feature>
<evidence type="ECO:0000313" key="11">
    <source>
        <dbReference type="Proteomes" id="UP000230340"/>
    </source>
</evidence>
<dbReference type="GO" id="GO:0016763">
    <property type="term" value="F:pentosyltransferase activity"/>
    <property type="evidence" value="ECO:0007669"/>
    <property type="project" value="TreeGrafter"/>
</dbReference>
<feature type="transmembrane region" description="Helical" evidence="8">
    <location>
        <begin position="191"/>
        <end position="223"/>
    </location>
</feature>
<evidence type="ECO:0000256" key="7">
    <source>
        <dbReference type="ARBA" id="ARBA00023136"/>
    </source>
</evidence>
<organism evidence="10 11">
    <name type="scientific">candidate division WWE3 bacterium CG08_land_8_20_14_0_20_40_13</name>
    <dbReference type="NCBI Taxonomy" id="1975084"/>
    <lineage>
        <taxon>Bacteria</taxon>
        <taxon>Katanobacteria</taxon>
    </lineage>
</organism>
<evidence type="ECO:0000256" key="6">
    <source>
        <dbReference type="ARBA" id="ARBA00022989"/>
    </source>
</evidence>
<reference evidence="11" key="1">
    <citation type="submission" date="2017-09" db="EMBL/GenBank/DDBJ databases">
        <title>Depth-based differentiation of microbial function through sediment-hosted aquifers and enrichment of novel symbionts in the deep terrestrial subsurface.</title>
        <authorList>
            <person name="Probst A.J."/>
            <person name="Ladd B."/>
            <person name="Jarett J.K."/>
            <person name="Geller-Mcgrath D.E."/>
            <person name="Sieber C.M.K."/>
            <person name="Emerson J.B."/>
            <person name="Anantharaman K."/>
            <person name="Thomas B.C."/>
            <person name="Malmstrom R."/>
            <person name="Stieglmeier M."/>
            <person name="Klingl A."/>
            <person name="Woyke T."/>
            <person name="Ryan C.M."/>
            <person name="Banfield J.F."/>
        </authorList>
    </citation>
    <scope>NUCLEOTIDE SEQUENCE [LARGE SCALE GENOMIC DNA]</scope>
</reference>
<dbReference type="GO" id="GO:0005886">
    <property type="term" value="C:plasma membrane"/>
    <property type="evidence" value="ECO:0007669"/>
    <property type="project" value="UniProtKB-SubCell"/>
</dbReference>
<evidence type="ECO:0000256" key="1">
    <source>
        <dbReference type="ARBA" id="ARBA00004651"/>
    </source>
</evidence>
<keyword evidence="5 8" id="KW-0812">Transmembrane</keyword>
<comment type="subcellular location">
    <subcellularLocation>
        <location evidence="1">Cell membrane</location>
        <topology evidence="1">Multi-pass membrane protein</topology>
    </subcellularLocation>
</comment>
<dbReference type="PANTHER" id="PTHR33908:SF11">
    <property type="entry name" value="MEMBRANE PROTEIN"/>
    <property type="match status" value="1"/>
</dbReference>
<dbReference type="GO" id="GO:0009103">
    <property type="term" value="P:lipopolysaccharide biosynthetic process"/>
    <property type="evidence" value="ECO:0007669"/>
    <property type="project" value="UniProtKB-ARBA"/>
</dbReference>
<evidence type="ECO:0000256" key="4">
    <source>
        <dbReference type="ARBA" id="ARBA00022679"/>
    </source>
</evidence>
<feature type="domain" description="Glycosyltransferase RgtA/B/C/D-like" evidence="9">
    <location>
        <begin position="115"/>
        <end position="248"/>
    </location>
</feature>
<evidence type="ECO:0000256" key="8">
    <source>
        <dbReference type="SAM" id="Phobius"/>
    </source>
</evidence>
<keyword evidence="4" id="KW-0808">Transferase</keyword>
<sequence>MFRTSKSFIVGKLRPKKFRQSMKKLPSSWLFLFLIPISVGFFFHQGYYLSCNSYPADDQVDYLTQANWIKENGGVIKFPLQLITNNFTENRKHPLYSLVLSIIAEKDVSFFKNAKILEFAVSLLTITVLFIVAFKAFSLTTAVIATSIFAANKFIMEEFSLLVPDAMFPALVALSWFFIAKGFSEDKGRNFLWGMVFASIAFLSKPVGILILGSYLISSLVIYRRSLHRIKEFGLSLLVFIAVASPLLIRNFIIYKNPFYNNNTSLLWIDDRQQRRAVGFKENPPTVFDYLRSHKVRDEIINTKNGAIGLISNISLITLFEVRRLRYPVILLLLMVVGIFLDKNRRRALFSAVLFGSFYLFFSYNYKVSPHYRHIIPISFLIFFYVINALSKVLPKRVLLICVALISFLPLYVVIIEKKISPISEINVTNLEIPSEQAAFLYFAKDNFDDRTIIVKGNEERLAYEWYDSVHGVVIPHPYFATFEEFASFLKEKDVRYVVIGPSTALSFKGIYQNYFYADSGKMIIKAVPAGWKQVFTKYDRAFVFKIN</sequence>
<name>A0A2H0XE96_UNCKA</name>
<comment type="caution">
    <text evidence="10">The sequence shown here is derived from an EMBL/GenBank/DDBJ whole genome shotgun (WGS) entry which is preliminary data.</text>
</comment>
<dbReference type="EMBL" id="PEYT01000006">
    <property type="protein sequence ID" value="PIS23270.1"/>
    <property type="molecule type" value="Genomic_DNA"/>
</dbReference>
<evidence type="ECO:0000259" key="9">
    <source>
        <dbReference type="Pfam" id="PF13231"/>
    </source>
</evidence>
<feature type="transmembrane region" description="Helical" evidence="8">
    <location>
        <begin position="398"/>
        <end position="416"/>
    </location>
</feature>
<evidence type="ECO:0000256" key="2">
    <source>
        <dbReference type="ARBA" id="ARBA00022475"/>
    </source>
</evidence>
<evidence type="ECO:0000256" key="5">
    <source>
        <dbReference type="ARBA" id="ARBA00022692"/>
    </source>
</evidence>
<keyword evidence="2" id="KW-1003">Cell membrane</keyword>
<evidence type="ECO:0000256" key="3">
    <source>
        <dbReference type="ARBA" id="ARBA00022676"/>
    </source>
</evidence>
<proteinExistence type="predicted"/>
<gene>
    <name evidence="10" type="ORF">COT49_01075</name>
</gene>
<dbReference type="PANTHER" id="PTHR33908">
    <property type="entry name" value="MANNOSYLTRANSFERASE YKCB-RELATED"/>
    <property type="match status" value="1"/>
</dbReference>
<feature type="transmembrane region" description="Helical" evidence="8">
    <location>
        <begin position="235"/>
        <end position="255"/>
    </location>
</feature>
<feature type="transmembrane region" description="Helical" evidence="8">
    <location>
        <begin position="348"/>
        <end position="366"/>
    </location>
</feature>
<feature type="transmembrane region" description="Helical" evidence="8">
    <location>
        <begin position="372"/>
        <end position="391"/>
    </location>
</feature>
<feature type="transmembrane region" description="Helical" evidence="8">
    <location>
        <begin position="325"/>
        <end position="341"/>
    </location>
</feature>
<protein>
    <recommendedName>
        <fullName evidence="9">Glycosyltransferase RgtA/B/C/D-like domain-containing protein</fullName>
    </recommendedName>
</protein>
<keyword evidence="6 8" id="KW-1133">Transmembrane helix</keyword>
<dbReference type="AlphaFoldDB" id="A0A2H0XE96"/>